<gene>
    <name evidence="1" type="ORF">MML48_9g00021313</name>
</gene>
<organism evidence="1 2">
    <name type="scientific">Holotrichia oblita</name>
    <name type="common">Chafer beetle</name>
    <dbReference type="NCBI Taxonomy" id="644536"/>
    <lineage>
        <taxon>Eukaryota</taxon>
        <taxon>Metazoa</taxon>
        <taxon>Ecdysozoa</taxon>
        <taxon>Arthropoda</taxon>
        <taxon>Hexapoda</taxon>
        <taxon>Insecta</taxon>
        <taxon>Pterygota</taxon>
        <taxon>Neoptera</taxon>
        <taxon>Endopterygota</taxon>
        <taxon>Coleoptera</taxon>
        <taxon>Polyphaga</taxon>
        <taxon>Scarabaeiformia</taxon>
        <taxon>Scarabaeidae</taxon>
        <taxon>Melolonthinae</taxon>
        <taxon>Holotrichia</taxon>
    </lineage>
</organism>
<keyword evidence="2" id="KW-1185">Reference proteome</keyword>
<evidence type="ECO:0000313" key="2">
    <source>
        <dbReference type="Proteomes" id="UP001056778"/>
    </source>
</evidence>
<proteinExistence type="predicted"/>
<sequence>MYNSVSPKKINDISGKMYRHSKDNSRSRKLSSVCLPNENDHSSAESQVIEVKPKEKASCYSCKNYQQQVTTLSTKILDLDKELHENKEKMTNLNEEIDKIKVNLAELDVVKQKLRDIEEKIEKKLSSSTGAIPSPPPPPPPIPPPPPPLPSSASSPSVSRTVKATVARKVEKKNCENSRPVISLNDILNVKLKKTSDKPRLTRRATQPFVSVEMLRQIKLRPASRSQTPVSIKDVSTPSSLSSSSPASNLTKLLTNADPNMRRLKRLRRSSRYSFDDSRKLLLRRERNNVDDS</sequence>
<accession>A0ACB9SH83</accession>
<dbReference type="EMBL" id="CM043023">
    <property type="protein sequence ID" value="KAI4454540.1"/>
    <property type="molecule type" value="Genomic_DNA"/>
</dbReference>
<evidence type="ECO:0000313" key="1">
    <source>
        <dbReference type="EMBL" id="KAI4454540.1"/>
    </source>
</evidence>
<name>A0ACB9SH83_HOLOL</name>
<protein>
    <submittedName>
        <fullName evidence="1">Uncharacterized protein</fullName>
    </submittedName>
</protein>
<dbReference type="Proteomes" id="UP001056778">
    <property type="component" value="Chromosome 9"/>
</dbReference>
<comment type="caution">
    <text evidence="1">The sequence shown here is derived from an EMBL/GenBank/DDBJ whole genome shotgun (WGS) entry which is preliminary data.</text>
</comment>
<reference evidence="1" key="1">
    <citation type="submission" date="2022-04" db="EMBL/GenBank/DDBJ databases">
        <title>Chromosome-scale genome assembly of Holotrichia oblita Faldermann.</title>
        <authorList>
            <person name="Rongchong L."/>
        </authorList>
    </citation>
    <scope>NUCLEOTIDE SEQUENCE</scope>
    <source>
        <strain evidence="1">81SQS9</strain>
    </source>
</reference>